<dbReference type="Pfam" id="PF12248">
    <property type="entry name" value="Methyltransf_FA"/>
    <property type="match status" value="2"/>
</dbReference>
<dbReference type="PANTHER" id="PTHR36695:SF12">
    <property type="entry name" value="AGAP008648-PA"/>
    <property type="match status" value="1"/>
</dbReference>
<evidence type="ECO:0000259" key="2">
    <source>
        <dbReference type="Pfam" id="PF12248"/>
    </source>
</evidence>
<dbReference type="SMART" id="SM00696">
    <property type="entry name" value="DM9"/>
    <property type="match status" value="2"/>
</dbReference>
<proteinExistence type="predicted"/>
<evidence type="ECO:0000313" key="4">
    <source>
        <dbReference type="RefSeq" id="XP_015513676.1"/>
    </source>
</evidence>
<sequence>MGFKQVIVIATLAVSAVQVSSKDVKTLYTNGYYYSQFFPLESNMAAEKTLRFSVRAPRDAHILLAPSHQADGPVYEIVLGAHDNTVNYIRGRCPCQEEPSASIRTVNLLNRQQFRNFWIRIKSDSRRTFIQVGIGGKDTPFHEWRDPRPLNLQYLSFRSGTPAEWKYGYSDEANTVGVSADRHQSVVTSTGYGQYYPLSEVVSHSDDAVTLYFTVRTSKEFQILLSPAVSSLGDCYEFGISQRGAYLRRRHLGENKAAFKQDGFSNDRERARYWIRLTRDGSVTMGKGGSASPVIQWRDPSPLSPQFLSFTLHRERGEDPDASSFADVQFALGPDYSLATQDCRARWKDASGGLPPGAVRGGRNNDDEIFVCRASHDGEVAPGSYVPIKGRIGECHVTSSLFVYQKTEFQVLTGCRFGWLPASLGAVPDAAISGGETSGNVKLFVSRVSHEDQVIVGKLQPNRRLSFIPFGDQELPFTNYEVLVKPASANGASSAGGSNDSPLIGK</sequence>
<dbReference type="PANTHER" id="PTHR36695">
    <property type="entry name" value="AGAP008648-PA"/>
    <property type="match status" value="1"/>
</dbReference>
<name>A0A6J0BGT3_NEOLC</name>
<evidence type="ECO:0000313" key="3">
    <source>
        <dbReference type="Proteomes" id="UP000829291"/>
    </source>
</evidence>
<feature type="domain" description="Farnesoic acid O-methyl transferase" evidence="2">
    <location>
        <begin position="195"/>
        <end position="311"/>
    </location>
</feature>
<reference evidence="4" key="1">
    <citation type="submission" date="2025-08" db="UniProtKB">
        <authorList>
            <consortium name="RefSeq"/>
        </authorList>
    </citation>
    <scope>IDENTIFICATION</scope>
    <source>
        <tissue evidence="4">Thorax and Abdomen</tissue>
    </source>
</reference>
<feature type="signal peptide" evidence="1">
    <location>
        <begin position="1"/>
        <end position="21"/>
    </location>
</feature>
<dbReference type="GeneID" id="107219849"/>
<dbReference type="InterPro" id="IPR006616">
    <property type="entry name" value="DM9_repeat"/>
</dbReference>
<dbReference type="Proteomes" id="UP000829291">
    <property type="component" value="Chromosome 1"/>
</dbReference>
<feature type="domain" description="Farnesoic acid O-methyl transferase" evidence="2">
    <location>
        <begin position="31"/>
        <end position="169"/>
    </location>
</feature>
<dbReference type="KEGG" id="nlo:107219849"/>
<feature type="chain" id="PRO_5027083575" evidence="1">
    <location>
        <begin position="22"/>
        <end position="506"/>
    </location>
</feature>
<accession>A0A6J0BGT3</accession>
<protein>
    <submittedName>
        <fullName evidence="4">Uncharacterized protein LOC107219849</fullName>
    </submittedName>
</protein>
<dbReference type="InParanoid" id="A0A6J0BGT3"/>
<dbReference type="AlphaFoldDB" id="A0A6J0BGT3"/>
<evidence type="ECO:0000256" key="1">
    <source>
        <dbReference type="SAM" id="SignalP"/>
    </source>
</evidence>
<dbReference type="OrthoDB" id="1925699at2759"/>
<keyword evidence="1" id="KW-0732">Signal</keyword>
<gene>
    <name evidence="4" type="primary">LOC107219849</name>
</gene>
<dbReference type="InterPro" id="IPR022041">
    <property type="entry name" value="Methyltransf_FA"/>
</dbReference>
<organism evidence="4">
    <name type="scientific">Neodiprion lecontei</name>
    <name type="common">Redheaded pine sawfly</name>
    <dbReference type="NCBI Taxonomy" id="441921"/>
    <lineage>
        <taxon>Eukaryota</taxon>
        <taxon>Metazoa</taxon>
        <taxon>Ecdysozoa</taxon>
        <taxon>Arthropoda</taxon>
        <taxon>Hexapoda</taxon>
        <taxon>Insecta</taxon>
        <taxon>Pterygota</taxon>
        <taxon>Neoptera</taxon>
        <taxon>Endopterygota</taxon>
        <taxon>Hymenoptera</taxon>
        <taxon>Tenthredinoidea</taxon>
        <taxon>Diprionidae</taxon>
        <taxon>Diprioninae</taxon>
        <taxon>Neodiprion</taxon>
    </lineage>
</organism>
<dbReference type="Pfam" id="PF11901">
    <property type="entry name" value="DM9"/>
    <property type="match status" value="1"/>
</dbReference>
<dbReference type="RefSeq" id="XP_015513676.1">
    <property type="nucleotide sequence ID" value="XM_015658190.2"/>
</dbReference>
<keyword evidence="3" id="KW-1185">Reference proteome</keyword>